<dbReference type="AlphaFoldDB" id="A0AAN8PLW9"/>
<evidence type="ECO:0000313" key="11">
    <source>
        <dbReference type="EMBL" id="KAK6628272.1"/>
    </source>
</evidence>
<feature type="coiled-coil region" evidence="10">
    <location>
        <begin position="270"/>
        <end position="304"/>
    </location>
</feature>
<dbReference type="Gene3D" id="1.10.1900.20">
    <property type="entry name" value="Ribosomal protein L20"/>
    <property type="match status" value="1"/>
</dbReference>
<dbReference type="SUPFAM" id="SSF46984">
    <property type="entry name" value="Smac/diablo"/>
    <property type="match status" value="1"/>
</dbReference>
<dbReference type="GO" id="GO:0008631">
    <property type="term" value="P:intrinsic apoptotic signaling pathway in response to oxidative stress"/>
    <property type="evidence" value="ECO:0007669"/>
    <property type="project" value="TreeGrafter"/>
</dbReference>
<comment type="subcellular location">
    <subcellularLocation>
        <location evidence="1">Mitochondrion</location>
    </subcellularLocation>
</comment>
<gene>
    <name evidence="11" type="ORF">RUM43_002084</name>
</gene>
<dbReference type="EMBL" id="JAWJWE010000036">
    <property type="protein sequence ID" value="KAK6628272.1"/>
    <property type="molecule type" value="Genomic_DNA"/>
</dbReference>
<dbReference type="Gene3D" id="1.20.58.70">
    <property type="match status" value="1"/>
</dbReference>
<proteinExistence type="inferred from homology"/>
<evidence type="ECO:0000313" key="12">
    <source>
        <dbReference type="Proteomes" id="UP001372834"/>
    </source>
</evidence>
<keyword evidence="7" id="KW-0687">Ribonucleoprotein</keyword>
<accession>A0AAN8PLW9</accession>
<dbReference type="InterPro" id="IPR009062">
    <property type="entry name" value="Smac/DIABLO-like_sf"/>
</dbReference>
<dbReference type="InterPro" id="IPR005813">
    <property type="entry name" value="Ribosomal_bL20"/>
</dbReference>
<dbReference type="Proteomes" id="UP001372834">
    <property type="component" value="Unassembled WGS sequence"/>
</dbReference>
<sequence>MVLRSVALFMRHRPIPSKTPDSFWRKRKFFKFAALHNQRLEAACEEHGFTFNLMRESLIRSNVLLNRKILVDLAVWEPRTFKCLTDFAWTKAKSEGLNGINELGDPPPGVILKPMPVRSVQTTHFGRKILGCSSIALAFVKCEGLFDSERLKTENLSHEQCIKQACLHSVNSASTLLLTTASTLLDFCSNYKDSLNQILFLLEAVQTVEGDNPELWDTVVEVRAQVNKAKAAVNKLTLYMENVEKVVTATTEAAFLAGAEYMCSTLCEQLDSAQREIKIQFGELKKLEEDYLKIQQEIVSKKEKDKSKGKKKEIINTTKMDSNILNH</sequence>
<keyword evidence="10" id="KW-0175">Coiled coil</keyword>
<protein>
    <recommendedName>
        <fullName evidence="8">Direct IAP-binding protein with low pI</fullName>
    </recommendedName>
</protein>
<dbReference type="GO" id="GO:0005739">
    <property type="term" value="C:mitochondrion"/>
    <property type="evidence" value="ECO:0007669"/>
    <property type="project" value="UniProtKB-SubCell"/>
</dbReference>
<dbReference type="InterPro" id="IPR015142">
    <property type="entry name" value="Smac_DIABLO"/>
</dbReference>
<dbReference type="Pfam" id="PF00453">
    <property type="entry name" value="Ribosomal_L20"/>
    <property type="match status" value="1"/>
</dbReference>
<reference evidence="11 12" key="1">
    <citation type="submission" date="2023-10" db="EMBL/GenBank/DDBJ databases">
        <title>Genomes of two closely related lineages of the louse Polyplax serrata with different host specificities.</title>
        <authorList>
            <person name="Martinu J."/>
            <person name="Tarabai H."/>
            <person name="Stefka J."/>
            <person name="Hypsa V."/>
        </authorList>
    </citation>
    <scope>NUCLEOTIDE SEQUENCE [LARGE SCALE GENOMIC DNA]</scope>
    <source>
        <strain evidence="11">HR10_N</strain>
    </source>
</reference>
<name>A0AAN8PLW9_POLSC</name>
<keyword evidence="5" id="KW-0689">Ribosomal protein</keyword>
<dbReference type="GO" id="GO:0003735">
    <property type="term" value="F:structural constituent of ribosome"/>
    <property type="evidence" value="ECO:0007669"/>
    <property type="project" value="InterPro"/>
</dbReference>
<evidence type="ECO:0000256" key="2">
    <source>
        <dbReference type="ARBA" id="ARBA00007698"/>
    </source>
</evidence>
<keyword evidence="3" id="KW-0053">Apoptosis</keyword>
<dbReference type="Pfam" id="PF09057">
    <property type="entry name" value="Smac_DIABLO"/>
    <property type="match status" value="1"/>
</dbReference>
<keyword evidence="6" id="KW-0496">Mitochondrion</keyword>
<evidence type="ECO:0000256" key="1">
    <source>
        <dbReference type="ARBA" id="ARBA00004173"/>
    </source>
</evidence>
<dbReference type="GO" id="GO:0005840">
    <property type="term" value="C:ribosome"/>
    <property type="evidence" value="ECO:0007669"/>
    <property type="project" value="UniProtKB-KW"/>
</dbReference>
<comment type="caution">
    <text evidence="11">The sequence shown here is derived from an EMBL/GenBank/DDBJ whole genome shotgun (WGS) entry which is preliminary data.</text>
</comment>
<evidence type="ECO:0000256" key="8">
    <source>
        <dbReference type="ARBA" id="ARBA00033049"/>
    </source>
</evidence>
<evidence type="ECO:0000256" key="10">
    <source>
        <dbReference type="SAM" id="Coils"/>
    </source>
</evidence>
<evidence type="ECO:0000256" key="6">
    <source>
        <dbReference type="ARBA" id="ARBA00023128"/>
    </source>
</evidence>
<dbReference type="GO" id="GO:1990904">
    <property type="term" value="C:ribonucleoprotein complex"/>
    <property type="evidence" value="ECO:0007669"/>
    <property type="project" value="UniProtKB-KW"/>
</dbReference>
<evidence type="ECO:0000256" key="9">
    <source>
        <dbReference type="ARBA" id="ARBA00046319"/>
    </source>
</evidence>
<comment type="similarity">
    <text evidence="9">Belongs to the Smac/DIABLO protein family.</text>
</comment>
<keyword evidence="4" id="KW-0809">Transit peptide</keyword>
<dbReference type="SUPFAM" id="SSF74731">
    <property type="entry name" value="Ribosomal protein L20"/>
    <property type="match status" value="1"/>
</dbReference>
<comment type="similarity">
    <text evidence="2">Belongs to the bacterial ribosomal protein bL20 family.</text>
</comment>
<dbReference type="InterPro" id="IPR035566">
    <property type="entry name" value="Ribosomal_protein_bL20_C"/>
</dbReference>
<evidence type="ECO:0000256" key="3">
    <source>
        <dbReference type="ARBA" id="ARBA00022703"/>
    </source>
</evidence>
<evidence type="ECO:0000256" key="5">
    <source>
        <dbReference type="ARBA" id="ARBA00022980"/>
    </source>
</evidence>
<dbReference type="GO" id="GO:0006412">
    <property type="term" value="P:translation"/>
    <property type="evidence" value="ECO:0007669"/>
    <property type="project" value="InterPro"/>
</dbReference>
<dbReference type="GO" id="GO:0051402">
    <property type="term" value="P:neuron apoptotic process"/>
    <property type="evidence" value="ECO:0007669"/>
    <property type="project" value="TreeGrafter"/>
</dbReference>
<organism evidence="11 12">
    <name type="scientific">Polyplax serrata</name>
    <name type="common">Common mouse louse</name>
    <dbReference type="NCBI Taxonomy" id="468196"/>
    <lineage>
        <taxon>Eukaryota</taxon>
        <taxon>Metazoa</taxon>
        <taxon>Ecdysozoa</taxon>
        <taxon>Arthropoda</taxon>
        <taxon>Hexapoda</taxon>
        <taxon>Insecta</taxon>
        <taxon>Pterygota</taxon>
        <taxon>Neoptera</taxon>
        <taxon>Paraneoptera</taxon>
        <taxon>Psocodea</taxon>
        <taxon>Troctomorpha</taxon>
        <taxon>Phthiraptera</taxon>
        <taxon>Anoplura</taxon>
        <taxon>Polyplacidae</taxon>
        <taxon>Polyplax</taxon>
    </lineage>
</organism>
<dbReference type="PANTHER" id="PTHR32247">
    <property type="entry name" value="DIABLO HOMOLOG, MITOCHONDRIAL"/>
    <property type="match status" value="1"/>
</dbReference>
<evidence type="ECO:0000256" key="7">
    <source>
        <dbReference type="ARBA" id="ARBA00023274"/>
    </source>
</evidence>
<evidence type="ECO:0000256" key="4">
    <source>
        <dbReference type="ARBA" id="ARBA00022946"/>
    </source>
</evidence>
<dbReference type="GO" id="GO:0019843">
    <property type="term" value="F:rRNA binding"/>
    <property type="evidence" value="ECO:0007669"/>
    <property type="project" value="InterPro"/>
</dbReference>
<dbReference type="PANTHER" id="PTHR32247:SF3">
    <property type="entry name" value="DIABLO IAP-BINDING MITOCHONDRIAL PROTEIN"/>
    <property type="match status" value="1"/>
</dbReference>